<organism evidence="1 2">
    <name type="scientific">Planosporangium flavigriseum</name>
    <dbReference type="NCBI Taxonomy" id="373681"/>
    <lineage>
        <taxon>Bacteria</taxon>
        <taxon>Bacillati</taxon>
        <taxon>Actinomycetota</taxon>
        <taxon>Actinomycetes</taxon>
        <taxon>Micromonosporales</taxon>
        <taxon>Micromonosporaceae</taxon>
        <taxon>Planosporangium</taxon>
    </lineage>
</organism>
<name>A0A8J3PM97_9ACTN</name>
<dbReference type="Proteomes" id="UP000653674">
    <property type="component" value="Unassembled WGS sequence"/>
</dbReference>
<dbReference type="AlphaFoldDB" id="A0A8J3PM97"/>
<protein>
    <recommendedName>
        <fullName evidence="3">DNA-binding domain-containing protein</fullName>
    </recommendedName>
</protein>
<evidence type="ECO:0000313" key="1">
    <source>
        <dbReference type="EMBL" id="GIG74687.1"/>
    </source>
</evidence>
<evidence type="ECO:0008006" key="3">
    <source>
        <dbReference type="Google" id="ProtNLM"/>
    </source>
</evidence>
<comment type="caution">
    <text evidence="1">The sequence shown here is derived from an EMBL/GenBank/DDBJ whole genome shotgun (WGS) entry which is preliminary data.</text>
</comment>
<gene>
    <name evidence="1" type="ORF">Pfl04_30910</name>
</gene>
<proteinExistence type="predicted"/>
<dbReference type="EMBL" id="BONU01000021">
    <property type="protein sequence ID" value="GIG74687.1"/>
    <property type="molecule type" value="Genomic_DNA"/>
</dbReference>
<dbReference type="InterPro" id="IPR038461">
    <property type="entry name" value="Schlafen_AlbA_2_dom_sf"/>
</dbReference>
<reference evidence="1" key="1">
    <citation type="submission" date="2021-01" db="EMBL/GenBank/DDBJ databases">
        <title>Whole genome shotgun sequence of Planosporangium flavigriseum NBRC 105377.</title>
        <authorList>
            <person name="Komaki H."/>
            <person name="Tamura T."/>
        </authorList>
    </citation>
    <scope>NUCLEOTIDE SEQUENCE</scope>
    <source>
        <strain evidence="1">NBRC 105377</strain>
    </source>
</reference>
<keyword evidence="2" id="KW-1185">Reference proteome</keyword>
<sequence length="318" mass="35069">MRRHHAYYGDGSTILVSEVHEGFFDEEDSVVGAVAFELHDNALSLDITLVVDDFDDEDELRGRLSSCLAPLLRRHRMMFQSAWQDPNYAAPPWPWHVRVAVNARGRDLADLFELGQDMAQLAEAMTDGQLTRATAGDLVRGGHAHLLIGQPEGHWLDVKSQHYDLAGDHGQISLAQAVARFCNAEAGGLVVVGMSSKKVPGGEEIRGLCPVPRDNRMVRRYQQTLERRLFPPPDDLTIEAIPMGEDMIMLIEVPPQPEELKPFLVHGAIVDGRIEGAFISIVRRRGESSIPITAPMIHSTLAAGRGLLRRGEIPSKGA</sequence>
<accession>A0A8J3PM97</accession>
<evidence type="ECO:0000313" key="2">
    <source>
        <dbReference type="Proteomes" id="UP000653674"/>
    </source>
</evidence>
<dbReference type="Gene3D" id="3.30.950.30">
    <property type="entry name" value="Schlafen, AAA domain"/>
    <property type="match status" value="1"/>
</dbReference>